<protein>
    <recommendedName>
        <fullName evidence="3">Paeninodin family lasso peptide</fullName>
    </recommendedName>
</protein>
<evidence type="ECO:0008006" key="3">
    <source>
        <dbReference type="Google" id="ProtNLM"/>
    </source>
</evidence>
<sequence>MTHKDTQQAKKDWTAPELIVDDLAENTDAGLFENPKRPEGTFYNPS</sequence>
<reference evidence="2" key="1">
    <citation type="journal article" date="2019" name="Int. J. Syst. Evol. Microbiol.">
        <title>The Global Catalogue of Microorganisms (GCM) 10K type strain sequencing project: providing services to taxonomists for standard genome sequencing and annotation.</title>
        <authorList>
            <consortium name="The Broad Institute Genomics Platform"/>
            <consortium name="The Broad Institute Genome Sequencing Center for Infectious Disease"/>
            <person name="Wu L."/>
            <person name="Ma J."/>
        </authorList>
    </citation>
    <scope>NUCLEOTIDE SEQUENCE [LARGE SCALE GENOMIC DNA]</scope>
    <source>
        <strain evidence="2">NBRC 110140</strain>
    </source>
</reference>
<evidence type="ECO:0000313" key="2">
    <source>
        <dbReference type="Proteomes" id="UP001156694"/>
    </source>
</evidence>
<comment type="caution">
    <text evidence="1">The sequence shown here is derived from an EMBL/GenBank/DDBJ whole genome shotgun (WGS) entry which is preliminary data.</text>
</comment>
<name>A0ABQ5VX83_9RHOB</name>
<keyword evidence="2" id="KW-1185">Reference proteome</keyword>
<dbReference type="Proteomes" id="UP001156694">
    <property type="component" value="Unassembled WGS sequence"/>
</dbReference>
<organism evidence="1 2">
    <name type="scientific">Amylibacter marinus</name>
    <dbReference type="NCBI Taxonomy" id="1475483"/>
    <lineage>
        <taxon>Bacteria</taxon>
        <taxon>Pseudomonadati</taxon>
        <taxon>Pseudomonadota</taxon>
        <taxon>Alphaproteobacteria</taxon>
        <taxon>Rhodobacterales</taxon>
        <taxon>Paracoccaceae</taxon>
        <taxon>Amylibacter</taxon>
    </lineage>
</organism>
<proteinExistence type="predicted"/>
<evidence type="ECO:0000313" key="1">
    <source>
        <dbReference type="EMBL" id="GLQ35807.1"/>
    </source>
</evidence>
<dbReference type="EMBL" id="BSNN01000005">
    <property type="protein sequence ID" value="GLQ35807.1"/>
    <property type="molecule type" value="Genomic_DNA"/>
</dbReference>
<gene>
    <name evidence="1" type="ORF">GCM10007939_20900</name>
</gene>
<accession>A0ABQ5VX83</accession>
<dbReference type="RefSeq" id="WP_284378791.1">
    <property type="nucleotide sequence ID" value="NZ_BSNN01000005.1"/>
</dbReference>